<dbReference type="Proteomes" id="UP000028525">
    <property type="component" value="Unassembled WGS sequence"/>
</dbReference>
<accession>A0A084JI00</accession>
<gene>
    <name evidence="1" type="ORF">IO98_18105</name>
</gene>
<keyword evidence="2" id="KW-1185">Reference proteome</keyword>
<evidence type="ECO:0008006" key="3">
    <source>
        <dbReference type="Google" id="ProtNLM"/>
    </source>
</evidence>
<reference evidence="1 2" key="1">
    <citation type="submission" date="2014-07" db="EMBL/GenBank/DDBJ databases">
        <title>Draft genome of Clostridium celerecrescens 152B isolated from sediments associated with methane hydrate from Krishna Godavari basin.</title>
        <authorList>
            <person name="Honkalas V.S."/>
            <person name="Dabir A.P."/>
            <person name="Arora P."/>
            <person name="Dhakephalkar P.K."/>
        </authorList>
    </citation>
    <scope>NUCLEOTIDE SEQUENCE [LARGE SCALE GENOMIC DNA]</scope>
    <source>
        <strain evidence="1 2">152B</strain>
    </source>
</reference>
<dbReference type="STRING" id="29354.IO98_18105"/>
<dbReference type="Gene3D" id="3.80.10.10">
    <property type="entry name" value="Ribonuclease Inhibitor"/>
    <property type="match status" value="1"/>
</dbReference>
<dbReference type="OrthoDB" id="1824119at2"/>
<dbReference type="EMBL" id="JPME01000023">
    <property type="protein sequence ID" value="KEZ88584.1"/>
    <property type="molecule type" value="Genomic_DNA"/>
</dbReference>
<dbReference type="InterPro" id="IPR032675">
    <property type="entry name" value="LRR_dom_sf"/>
</dbReference>
<name>A0A084JI00_9FIRM</name>
<organism evidence="1 2">
    <name type="scientific">Lacrimispora celerecrescens</name>
    <dbReference type="NCBI Taxonomy" id="29354"/>
    <lineage>
        <taxon>Bacteria</taxon>
        <taxon>Bacillati</taxon>
        <taxon>Bacillota</taxon>
        <taxon>Clostridia</taxon>
        <taxon>Lachnospirales</taxon>
        <taxon>Lachnospiraceae</taxon>
        <taxon>Lacrimispora</taxon>
    </lineage>
</organism>
<sequence>MFLYQIANDHVRVLGCRGYDGFIRIPEKIGGQPVTELAAYAFSDGWGKNEMLSLAGKEIRLCDEEGSPIEIEEKDIPPEISCEGLKDIYLPETIRKIGNYAFYNCYELSRVECSSSIFDVGSGLFTGCTGIRFLDIHIIDGERSCMKELLAELRQELYVNYFSGKGNARLVFPEMFEESVEHTPAKIILREMHGCGHMYRYSFDQTEFQFHKYDALFPHILVQEPERVTAALVLGRLYTPVELLEKDREVYEAYLMEHFKGAARLALEEKDPALFLWLAGQYGHIQEDFDGMVDMAGSADKPEILSVLMNLRRQRFKAGKRKFSLI</sequence>
<dbReference type="Pfam" id="PF13306">
    <property type="entry name" value="LRR_5"/>
    <property type="match status" value="1"/>
</dbReference>
<evidence type="ECO:0000313" key="2">
    <source>
        <dbReference type="Proteomes" id="UP000028525"/>
    </source>
</evidence>
<proteinExistence type="predicted"/>
<dbReference type="RefSeq" id="WP_038283481.1">
    <property type="nucleotide sequence ID" value="NZ_JPME01000023.1"/>
</dbReference>
<dbReference type="AlphaFoldDB" id="A0A084JI00"/>
<comment type="caution">
    <text evidence="1">The sequence shown here is derived from an EMBL/GenBank/DDBJ whole genome shotgun (WGS) entry which is preliminary data.</text>
</comment>
<evidence type="ECO:0000313" key="1">
    <source>
        <dbReference type="EMBL" id="KEZ88584.1"/>
    </source>
</evidence>
<protein>
    <recommendedName>
        <fullName evidence="3">Leucine-rich repeat domain-containing protein</fullName>
    </recommendedName>
</protein>
<dbReference type="InterPro" id="IPR026906">
    <property type="entry name" value="LRR_5"/>
</dbReference>